<keyword evidence="3" id="KW-1185">Reference proteome</keyword>
<feature type="transmembrane region" description="Helical" evidence="1">
    <location>
        <begin position="171"/>
        <end position="201"/>
    </location>
</feature>
<evidence type="ECO:0000313" key="2">
    <source>
        <dbReference type="EMBL" id="SDS50459.1"/>
    </source>
</evidence>
<evidence type="ECO:0000256" key="1">
    <source>
        <dbReference type="SAM" id="Phobius"/>
    </source>
</evidence>
<keyword evidence="1" id="KW-0472">Membrane</keyword>
<dbReference type="EMBL" id="LT629734">
    <property type="protein sequence ID" value="SDS50459.1"/>
    <property type="molecule type" value="Genomic_DNA"/>
</dbReference>
<feature type="transmembrane region" description="Helical" evidence="1">
    <location>
        <begin position="133"/>
        <end position="151"/>
    </location>
</feature>
<accession>A0A1H1SST5</accession>
<dbReference type="OrthoDB" id="5242012at2"/>
<feature type="transmembrane region" description="Helical" evidence="1">
    <location>
        <begin position="213"/>
        <end position="231"/>
    </location>
</feature>
<gene>
    <name evidence="2" type="ORF">SAMN04489719_2474</name>
</gene>
<keyword evidence="1" id="KW-1133">Transmembrane helix</keyword>
<feature type="transmembrane region" description="Helical" evidence="1">
    <location>
        <begin position="251"/>
        <end position="269"/>
    </location>
</feature>
<keyword evidence="2" id="KW-0808">Transferase</keyword>
<reference evidence="3" key="1">
    <citation type="submission" date="2016-10" db="EMBL/GenBank/DDBJ databases">
        <authorList>
            <person name="Varghese N."/>
            <person name="Submissions S."/>
        </authorList>
    </citation>
    <scope>NUCLEOTIDE SEQUENCE [LARGE SCALE GENOMIC DNA]</scope>
    <source>
        <strain evidence="3">DSM 22965</strain>
    </source>
</reference>
<keyword evidence="2" id="KW-0418">Kinase</keyword>
<dbReference type="AlphaFoldDB" id="A0A1H1SST5"/>
<feature type="transmembrane region" description="Helical" evidence="1">
    <location>
        <begin position="51"/>
        <end position="70"/>
    </location>
</feature>
<dbReference type="GO" id="GO:0016301">
    <property type="term" value="F:kinase activity"/>
    <property type="evidence" value="ECO:0007669"/>
    <property type="project" value="UniProtKB-KW"/>
</dbReference>
<keyword evidence="1" id="KW-0812">Transmembrane</keyword>
<protein>
    <submittedName>
        <fullName evidence="2">Histidine kinase</fullName>
    </submittedName>
</protein>
<proteinExistence type="predicted"/>
<dbReference type="STRING" id="684552.SAMN04489719_2474"/>
<feature type="transmembrane region" description="Helical" evidence="1">
    <location>
        <begin position="104"/>
        <end position="126"/>
    </location>
</feature>
<dbReference type="RefSeq" id="WP_092667277.1">
    <property type="nucleotide sequence ID" value="NZ_LT629734.1"/>
</dbReference>
<sequence length="578" mass="58795">MSGHPAARPSLAVALVAAVAATTSALTSSLAIPNASGLPPAEWLQQPLERWLVQAAGVALAVAAVGAAWLRGQPWRGPAAAIAVLAAGWPALALALWAEDAVVRGAALVIASLQPAALLHLAATLLAVPAGRWLGVAYGAAAASALLLALTRDPLLDPGCVVRCGSIDPPLAVPGAAALLAAAVRAIAGACAAAACAMAVAAGFRARELADRAVALPLAALCGAELWWVLGPTARATVGPAAFAAPAALDVRAALAVALAVALIGAIAARARRSARLGALADEIIAVTPPASVRDAIARRLGDPAATLAFDLGDGGGWVDERGEPRPESGRAATLATVRRDGRPIARIGWSAAGAALGEELERALGPATALALDAARTHAESLHRLADLRAARRAEVLAADDARRRAERDLHDGAQHLLLAAVFALRDAQERSLERDDADAAAALEQCIAEVSAAAERLRAVAHGMYPVLLSDAGLTAALESLARSANTPTSFDARGGTEVEAACALTAYRLADRATIVDGADRIRIRLSSDDRRLELRLDGARLAPADARAIADRARALGGRLRSRADPIALELPCG</sequence>
<dbReference type="Proteomes" id="UP000199649">
    <property type="component" value="Chromosome I"/>
</dbReference>
<feature type="transmembrane region" description="Helical" evidence="1">
    <location>
        <begin position="77"/>
        <end position="98"/>
    </location>
</feature>
<evidence type="ECO:0000313" key="3">
    <source>
        <dbReference type="Proteomes" id="UP000199649"/>
    </source>
</evidence>
<dbReference type="Gene3D" id="6.10.250.2870">
    <property type="match status" value="1"/>
</dbReference>
<organism evidence="2 3">
    <name type="scientific">Agrococcus carbonis</name>
    <dbReference type="NCBI Taxonomy" id="684552"/>
    <lineage>
        <taxon>Bacteria</taxon>
        <taxon>Bacillati</taxon>
        <taxon>Actinomycetota</taxon>
        <taxon>Actinomycetes</taxon>
        <taxon>Micrococcales</taxon>
        <taxon>Microbacteriaceae</taxon>
        <taxon>Agrococcus</taxon>
    </lineage>
</organism>
<name>A0A1H1SST5_9MICO</name>